<dbReference type="InterPro" id="IPR002921">
    <property type="entry name" value="Fungal_lipase-type"/>
</dbReference>
<keyword evidence="2" id="KW-1185">Reference proteome</keyword>
<feature type="domain" description="Fungal lipase-type" evidence="1">
    <location>
        <begin position="2"/>
        <end position="136"/>
    </location>
</feature>
<evidence type="ECO:0000313" key="3">
    <source>
        <dbReference type="WBParaSite" id="PSAMB.scaffold259size60637.g3912.t1"/>
    </source>
</evidence>
<dbReference type="WBParaSite" id="PSAMB.scaffold259size60637.g3912.t1">
    <property type="protein sequence ID" value="PSAMB.scaffold259size60637.g3912.t1"/>
    <property type="gene ID" value="PSAMB.scaffold259size60637.g3912"/>
</dbReference>
<dbReference type="Gene3D" id="3.40.50.1820">
    <property type="entry name" value="alpha/beta hydrolase"/>
    <property type="match status" value="1"/>
</dbReference>
<dbReference type="Proteomes" id="UP000887566">
    <property type="component" value="Unplaced"/>
</dbReference>
<protein>
    <submittedName>
        <fullName evidence="3">Fungal lipase-like domain-containing protein</fullName>
    </submittedName>
</protein>
<dbReference type="PANTHER" id="PTHR45908:SF5">
    <property type="entry name" value="FUNGAL LIPASE-LIKE DOMAIN-CONTAINING PROTEIN"/>
    <property type="match status" value="1"/>
</dbReference>
<dbReference type="Pfam" id="PF01764">
    <property type="entry name" value="Lipase_3"/>
    <property type="match status" value="1"/>
</dbReference>
<name>A0A914VUR1_9BILA</name>
<dbReference type="SUPFAM" id="SSF53474">
    <property type="entry name" value="alpha/beta-Hydrolases"/>
    <property type="match status" value="1"/>
</dbReference>
<evidence type="ECO:0000313" key="2">
    <source>
        <dbReference type="Proteomes" id="UP000887566"/>
    </source>
</evidence>
<dbReference type="CDD" id="cd00519">
    <property type="entry name" value="Lipase_3"/>
    <property type="match status" value="1"/>
</dbReference>
<organism evidence="2 3">
    <name type="scientific">Plectus sambesii</name>
    <dbReference type="NCBI Taxonomy" id="2011161"/>
    <lineage>
        <taxon>Eukaryota</taxon>
        <taxon>Metazoa</taxon>
        <taxon>Ecdysozoa</taxon>
        <taxon>Nematoda</taxon>
        <taxon>Chromadorea</taxon>
        <taxon>Plectida</taxon>
        <taxon>Plectina</taxon>
        <taxon>Plectoidea</taxon>
        <taxon>Plectidae</taxon>
        <taxon>Plectus</taxon>
    </lineage>
</organism>
<sequence>MIIAFRGTTTKLQLFVQTAYTLGPKEEFYAMGKVQRYFKDALEAIWSNVQPFLELADYKSYSISFTGHSLGGALASLAAVRTVKDGYRTSNQIKLITFGQPRVGDSTFAAMHDQLIPYSFRIVNKADLVPHLPPCKTTNDMCDPDPERKSAYHHGTEIWYSNGMDVNATYRVCAGLPFDEDNTCSNSLPDLSFKVDDHTHYFDQMVSQFGKSGCIDDD</sequence>
<proteinExistence type="predicted"/>
<evidence type="ECO:0000259" key="1">
    <source>
        <dbReference type="Pfam" id="PF01764"/>
    </source>
</evidence>
<dbReference type="AlphaFoldDB" id="A0A914VUR1"/>
<dbReference type="PANTHER" id="PTHR45908">
    <property type="entry name" value="PROTEIN CBG11750-RELATED"/>
    <property type="match status" value="1"/>
</dbReference>
<accession>A0A914VUR1</accession>
<dbReference type="InterPro" id="IPR029058">
    <property type="entry name" value="AB_hydrolase_fold"/>
</dbReference>
<reference evidence="3" key="1">
    <citation type="submission" date="2022-11" db="UniProtKB">
        <authorList>
            <consortium name="WormBaseParasite"/>
        </authorList>
    </citation>
    <scope>IDENTIFICATION</scope>
</reference>
<dbReference type="GO" id="GO:0006629">
    <property type="term" value="P:lipid metabolic process"/>
    <property type="evidence" value="ECO:0007669"/>
    <property type="project" value="InterPro"/>
</dbReference>